<name>A0ABU1LXG2_9BURK</name>
<feature type="transmembrane region" description="Helical" evidence="1">
    <location>
        <begin position="146"/>
        <end position="166"/>
    </location>
</feature>
<comment type="caution">
    <text evidence="2">The sequence shown here is derived from an EMBL/GenBank/DDBJ whole genome shotgun (WGS) entry which is preliminary data.</text>
</comment>
<sequence length="266" mass="28971">MAERGFDSGFATRRLPVRDRVIVLSGLAAAATLAWIYLLNMSWGMEHMDAGAVMLIMPRMTDWGVIDLLLVLAMWAIMMAAMMLPSIVPMVLSFAFLSRQRRAQRLPYAHTGVFVLGYLAVWSGFSLLATLAQWGLLEARLVTPMMVSATPLLAGALLIVAGVFQLTPLKHACLSKCASPLGFLLNEWRDGSVGAWIMGFRHGAYCVGCCGALMALLFVFGVMNVLWVAALSIYVMLEKMLPQARWLPFAEGLLLVGWGVAVATTG</sequence>
<evidence type="ECO:0000313" key="2">
    <source>
        <dbReference type="EMBL" id="MDR6411449.1"/>
    </source>
</evidence>
<dbReference type="Pfam" id="PF09948">
    <property type="entry name" value="PpoB2"/>
    <property type="match status" value="1"/>
</dbReference>
<keyword evidence="1" id="KW-1133">Transmembrane helix</keyword>
<evidence type="ECO:0000256" key="1">
    <source>
        <dbReference type="SAM" id="Phobius"/>
    </source>
</evidence>
<proteinExistence type="predicted"/>
<organism evidence="2 3">
    <name type="scientific">Paraburkholderia terricola</name>
    <dbReference type="NCBI Taxonomy" id="169427"/>
    <lineage>
        <taxon>Bacteria</taxon>
        <taxon>Pseudomonadati</taxon>
        <taxon>Pseudomonadota</taxon>
        <taxon>Betaproteobacteria</taxon>
        <taxon>Burkholderiales</taxon>
        <taxon>Burkholderiaceae</taxon>
        <taxon>Paraburkholderia</taxon>
    </lineage>
</organism>
<dbReference type="EMBL" id="JAVDRP010000011">
    <property type="protein sequence ID" value="MDR6411449.1"/>
    <property type="molecule type" value="Genomic_DNA"/>
</dbReference>
<accession>A0ABU1LXG2</accession>
<feature type="transmembrane region" description="Helical" evidence="1">
    <location>
        <begin position="108"/>
        <end position="134"/>
    </location>
</feature>
<dbReference type="InterPro" id="IPR018688">
    <property type="entry name" value="PpoB2-like"/>
</dbReference>
<feature type="transmembrane region" description="Helical" evidence="1">
    <location>
        <begin position="246"/>
        <end position="264"/>
    </location>
</feature>
<keyword evidence="3" id="KW-1185">Reference proteome</keyword>
<keyword evidence="1" id="KW-0812">Transmembrane</keyword>
<dbReference type="RefSeq" id="WP_310124627.1">
    <property type="nucleotide sequence ID" value="NZ_JAVDQV010000012.1"/>
</dbReference>
<feature type="transmembrane region" description="Helical" evidence="1">
    <location>
        <begin position="21"/>
        <end position="43"/>
    </location>
</feature>
<keyword evidence="1" id="KW-0472">Membrane</keyword>
<gene>
    <name evidence="2" type="ORF">J2804_004879</name>
</gene>
<evidence type="ECO:0000313" key="3">
    <source>
        <dbReference type="Proteomes" id="UP001264340"/>
    </source>
</evidence>
<dbReference type="Proteomes" id="UP001264340">
    <property type="component" value="Unassembled WGS sequence"/>
</dbReference>
<feature type="transmembrane region" description="Helical" evidence="1">
    <location>
        <begin position="63"/>
        <end position="96"/>
    </location>
</feature>
<reference evidence="2 3" key="1">
    <citation type="submission" date="2023-07" db="EMBL/GenBank/DDBJ databases">
        <title>Sorghum-associated microbial communities from plants grown in Nebraska, USA.</title>
        <authorList>
            <person name="Schachtman D."/>
        </authorList>
    </citation>
    <scope>NUCLEOTIDE SEQUENCE [LARGE SCALE GENOMIC DNA]</scope>
    <source>
        <strain evidence="2 3">DS1316</strain>
    </source>
</reference>
<protein>
    <submittedName>
        <fullName evidence="2">Metal-binding membrane protein</fullName>
    </submittedName>
</protein>
<feature type="transmembrane region" description="Helical" evidence="1">
    <location>
        <begin position="205"/>
        <end position="234"/>
    </location>
</feature>